<sequence length="103" mass="12160">MSVHKQPIHSGFKDTQGMHIRKHSGKEFHALAVRTRKLEAKRFVQYREEYFLRTFKLLFCKRLHELVGTMTSSVLNVIMRTFVSKRDFTAASGHSVMWHTEHD</sequence>
<name>A0A2H1VIA2_SPOFR</name>
<proteinExistence type="predicted"/>
<protein>
    <submittedName>
        <fullName evidence="1">SFRICE_031109</fullName>
    </submittedName>
</protein>
<reference evidence="1" key="1">
    <citation type="submission" date="2016-07" db="EMBL/GenBank/DDBJ databases">
        <authorList>
            <person name="Bretaudeau A."/>
        </authorList>
    </citation>
    <scope>NUCLEOTIDE SEQUENCE</scope>
    <source>
        <strain evidence="1">Rice</strain>
        <tissue evidence="1">Whole body</tissue>
    </source>
</reference>
<dbReference type="AlphaFoldDB" id="A0A2H1VIA2"/>
<organism evidence="1">
    <name type="scientific">Spodoptera frugiperda</name>
    <name type="common">Fall armyworm</name>
    <dbReference type="NCBI Taxonomy" id="7108"/>
    <lineage>
        <taxon>Eukaryota</taxon>
        <taxon>Metazoa</taxon>
        <taxon>Ecdysozoa</taxon>
        <taxon>Arthropoda</taxon>
        <taxon>Hexapoda</taxon>
        <taxon>Insecta</taxon>
        <taxon>Pterygota</taxon>
        <taxon>Neoptera</taxon>
        <taxon>Endopterygota</taxon>
        <taxon>Lepidoptera</taxon>
        <taxon>Glossata</taxon>
        <taxon>Ditrysia</taxon>
        <taxon>Noctuoidea</taxon>
        <taxon>Noctuidae</taxon>
        <taxon>Amphipyrinae</taxon>
        <taxon>Spodoptera</taxon>
    </lineage>
</organism>
<gene>
    <name evidence="1" type="ORF">SFRICE_031109</name>
</gene>
<accession>A0A2H1VIA2</accession>
<dbReference type="EMBL" id="ODYU01002713">
    <property type="protein sequence ID" value="SOQ40565.1"/>
    <property type="molecule type" value="Genomic_DNA"/>
</dbReference>
<evidence type="ECO:0000313" key="1">
    <source>
        <dbReference type="EMBL" id="SOQ40565.1"/>
    </source>
</evidence>